<keyword evidence="4" id="KW-1185">Reference proteome</keyword>
<name>A0ABZ2NNS4_9BACI</name>
<keyword evidence="2" id="KW-0732">Signal</keyword>
<protein>
    <submittedName>
        <fullName evidence="3">Uncharacterized protein</fullName>
    </submittedName>
</protein>
<evidence type="ECO:0000256" key="1">
    <source>
        <dbReference type="SAM" id="Phobius"/>
    </source>
</evidence>
<sequence length="108" mass="12504">MFRYTVILFMFTLSALLMTNVHFQHSDGASHKMIEEGSIQISEPDLHAADHDKVIPYPVHSYSLLAAQVVFLTSLMILTIKRKSQLQYFLMAVFYQSSYFRTFARIHA</sequence>
<feature type="signal peptide" evidence="2">
    <location>
        <begin position="1"/>
        <end position="23"/>
    </location>
</feature>
<dbReference type="RefSeq" id="WP_338782075.1">
    <property type="nucleotide sequence ID" value="NZ_CP147407.1"/>
</dbReference>
<reference evidence="3 4" key="1">
    <citation type="submission" date="2024-02" db="EMBL/GenBank/DDBJ databases">
        <title>Seven novel Bacillus-like species.</title>
        <authorList>
            <person name="Liu G."/>
        </authorList>
    </citation>
    <scope>NUCLEOTIDE SEQUENCE [LARGE SCALE GENOMIC DNA]</scope>
    <source>
        <strain evidence="3 4">FJAT-52054</strain>
    </source>
</reference>
<keyword evidence="1" id="KW-0812">Transmembrane</keyword>
<feature type="chain" id="PRO_5045820835" evidence="2">
    <location>
        <begin position="24"/>
        <end position="108"/>
    </location>
</feature>
<dbReference type="EMBL" id="CP147407">
    <property type="protein sequence ID" value="WXB98910.1"/>
    <property type="molecule type" value="Genomic_DNA"/>
</dbReference>
<evidence type="ECO:0000256" key="2">
    <source>
        <dbReference type="SAM" id="SignalP"/>
    </source>
</evidence>
<keyword evidence="1" id="KW-1133">Transmembrane helix</keyword>
<dbReference type="Proteomes" id="UP001377337">
    <property type="component" value="Chromosome"/>
</dbReference>
<evidence type="ECO:0000313" key="4">
    <source>
        <dbReference type="Proteomes" id="UP001377337"/>
    </source>
</evidence>
<organism evidence="3 4">
    <name type="scientific">Metabacillus sediminis</name>
    <dbReference type="NCBI Taxonomy" id="3117746"/>
    <lineage>
        <taxon>Bacteria</taxon>
        <taxon>Bacillati</taxon>
        <taxon>Bacillota</taxon>
        <taxon>Bacilli</taxon>
        <taxon>Bacillales</taxon>
        <taxon>Bacillaceae</taxon>
        <taxon>Metabacillus</taxon>
    </lineage>
</organism>
<accession>A0ABZ2NNS4</accession>
<feature type="transmembrane region" description="Helical" evidence="1">
    <location>
        <begin position="62"/>
        <end position="80"/>
    </location>
</feature>
<gene>
    <name evidence="3" type="ORF">WCV65_10655</name>
</gene>
<proteinExistence type="predicted"/>
<keyword evidence="1" id="KW-0472">Membrane</keyword>
<evidence type="ECO:0000313" key="3">
    <source>
        <dbReference type="EMBL" id="WXB98910.1"/>
    </source>
</evidence>